<accession>A0A9P8XV65</accession>
<proteinExistence type="predicted"/>
<organism evidence="1 2">
    <name type="scientific">Microdochium trichocladiopsis</name>
    <dbReference type="NCBI Taxonomy" id="1682393"/>
    <lineage>
        <taxon>Eukaryota</taxon>
        <taxon>Fungi</taxon>
        <taxon>Dikarya</taxon>
        <taxon>Ascomycota</taxon>
        <taxon>Pezizomycotina</taxon>
        <taxon>Sordariomycetes</taxon>
        <taxon>Xylariomycetidae</taxon>
        <taxon>Xylariales</taxon>
        <taxon>Microdochiaceae</taxon>
        <taxon>Microdochium</taxon>
    </lineage>
</organism>
<dbReference type="Proteomes" id="UP000756346">
    <property type="component" value="Unassembled WGS sequence"/>
</dbReference>
<dbReference type="OrthoDB" id="5081713at2759"/>
<dbReference type="AlphaFoldDB" id="A0A9P8XV65"/>
<gene>
    <name evidence="1" type="ORF">B0I36DRAFT_367249</name>
</gene>
<name>A0A9P8XV65_9PEZI</name>
<reference evidence="1" key="1">
    <citation type="journal article" date="2021" name="Nat. Commun.">
        <title>Genetic determinants of endophytism in the Arabidopsis root mycobiome.</title>
        <authorList>
            <person name="Mesny F."/>
            <person name="Miyauchi S."/>
            <person name="Thiergart T."/>
            <person name="Pickel B."/>
            <person name="Atanasova L."/>
            <person name="Karlsson M."/>
            <person name="Huettel B."/>
            <person name="Barry K.W."/>
            <person name="Haridas S."/>
            <person name="Chen C."/>
            <person name="Bauer D."/>
            <person name="Andreopoulos W."/>
            <person name="Pangilinan J."/>
            <person name="LaButti K."/>
            <person name="Riley R."/>
            <person name="Lipzen A."/>
            <person name="Clum A."/>
            <person name="Drula E."/>
            <person name="Henrissat B."/>
            <person name="Kohler A."/>
            <person name="Grigoriev I.V."/>
            <person name="Martin F.M."/>
            <person name="Hacquard S."/>
        </authorList>
    </citation>
    <scope>NUCLEOTIDE SEQUENCE</scope>
    <source>
        <strain evidence="1">MPI-CAGE-CH-0230</strain>
    </source>
</reference>
<dbReference type="RefSeq" id="XP_046006966.1">
    <property type="nucleotide sequence ID" value="XM_046159422.1"/>
</dbReference>
<dbReference type="EMBL" id="JAGTJQ010000010">
    <property type="protein sequence ID" value="KAH7020765.1"/>
    <property type="molecule type" value="Genomic_DNA"/>
</dbReference>
<protein>
    <submittedName>
        <fullName evidence="1">Uncharacterized protein</fullName>
    </submittedName>
</protein>
<keyword evidence="2" id="KW-1185">Reference proteome</keyword>
<evidence type="ECO:0000313" key="1">
    <source>
        <dbReference type="EMBL" id="KAH7020765.1"/>
    </source>
</evidence>
<evidence type="ECO:0000313" key="2">
    <source>
        <dbReference type="Proteomes" id="UP000756346"/>
    </source>
</evidence>
<sequence length="433" mass="49302">MGHSLEALAENGISIHSTIEDASAPEHIENLAGIICDQNDTIQSRFRLDSEDDCEAYTRTKLWQRLGKRERTNVEESAFSADRIRLEAEEIIAKGGSEKKWNDFFGAFFFKPLFDRCKIQREDSRHTRLRKLYSDSFEMEGERDWHLFHRGGGYRSRHRRELSMPRPDYACYFRIHNTSTTKMREPDCEVKTTPDYPHGDLVENFSIDVLKELASHGLFSCPVIKPAKRGYGSKGDFYRSNEMICFPWLVCELKKKEQKKETECHCQTASASSAAVMIMQAAARYAEPGANSEHVPPVVSITAIGPHVTVWITYLVPEDNQIDDVETEDEGSEGSVAGDAFEMVGIWTGDMTNVWDILALQAILENVHIWATQTLKPQIARYIGQWQENCREDSMSDSSSASSEISAQFASLRLRLDRLQAKVESRLQKDINV</sequence>
<comment type="caution">
    <text evidence="1">The sequence shown here is derived from an EMBL/GenBank/DDBJ whole genome shotgun (WGS) entry which is preliminary data.</text>
</comment>
<dbReference type="GeneID" id="70188968"/>